<dbReference type="InterPro" id="IPR027461">
    <property type="entry name" value="Carboxypeptidase_A_C_sf"/>
</dbReference>
<feature type="active site" description="Charge relay system" evidence="6">
    <location>
        <position position="203"/>
    </location>
</feature>
<dbReference type="Gene3D" id="3.50.30.60">
    <property type="entry name" value="LD-carboxypeptidase A C-terminal domain-like"/>
    <property type="match status" value="1"/>
</dbReference>
<dbReference type="PANTHER" id="PTHR30237">
    <property type="entry name" value="MURAMOYLTETRAPEPTIDE CARBOXYPEPTIDASE"/>
    <property type="match status" value="1"/>
</dbReference>
<evidence type="ECO:0000259" key="7">
    <source>
        <dbReference type="Pfam" id="PF02016"/>
    </source>
</evidence>
<dbReference type="SUPFAM" id="SSF141986">
    <property type="entry name" value="LD-carboxypeptidase A C-terminal domain-like"/>
    <property type="match status" value="1"/>
</dbReference>
<dbReference type="GO" id="GO:0004180">
    <property type="term" value="F:carboxypeptidase activity"/>
    <property type="evidence" value="ECO:0007669"/>
    <property type="project" value="UniProtKB-KW"/>
</dbReference>
<dbReference type="Gene3D" id="3.40.50.10740">
    <property type="entry name" value="Class I glutamine amidotransferase-like"/>
    <property type="match status" value="1"/>
</dbReference>
<evidence type="ECO:0000256" key="3">
    <source>
        <dbReference type="ARBA" id="ARBA00022670"/>
    </source>
</evidence>
<gene>
    <name evidence="9" type="primary">ykfA_1</name>
    <name evidence="9" type="ORF">clem_08810</name>
</gene>
<feature type="active site" description="Charge relay system" evidence="6">
    <location>
        <position position="271"/>
    </location>
</feature>
<keyword evidence="5" id="KW-0720">Serine protease</keyword>
<dbReference type="PIRSF" id="PIRSF028757">
    <property type="entry name" value="LD-carboxypeptidase"/>
    <property type="match status" value="1"/>
</dbReference>
<evidence type="ECO:0000256" key="2">
    <source>
        <dbReference type="ARBA" id="ARBA00022645"/>
    </source>
</evidence>
<evidence type="ECO:0000313" key="9">
    <source>
        <dbReference type="EMBL" id="ASQ46313.1"/>
    </source>
</evidence>
<accession>A0A222P399</accession>
<evidence type="ECO:0000256" key="1">
    <source>
        <dbReference type="ARBA" id="ARBA00010233"/>
    </source>
</evidence>
<evidence type="ECO:0000313" key="10">
    <source>
        <dbReference type="Proteomes" id="UP000201728"/>
    </source>
</evidence>
<dbReference type="RefSeq" id="WP_094091185.1">
    <property type="nucleotide sequence ID" value="NZ_CP016397.1"/>
</dbReference>
<evidence type="ECO:0000256" key="6">
    <source>
        <dbReference type="PIRSR" id="PIRSR028757-1"/>
    </source>
</evidence>
<name>A0A222P399_9GAMM</name>
<dbReference type="EC" id="3.4.16.-" evidence="9"/>
<keyword evidence="10" id="KW-1185">Reference proteome</keyword>
<feature type="active site" description="Nucleophile" evidence="6">
    <location>
        <position position="109"/>
    </location>
</feature>
<dbReference type="Proteomes" id="UP000201728">
    <property type="component" value="Chromosome"/>
</dbReference>
<protein>
    <submittedName>
        <fullName evidence="9">Putative murein peptide carboxypeptidase</fullName>
        <ecNumber evidence="9">3.4.16.-</ecNumber>
    </submittedName>
</protein>
<dbReference type="Pfam" id="PF17676">
    <property type="entry name" value="Peptidase_S66C"/>
    <property type="match status" value="1"/>
</dbReference>
<dbReference type="InterPro" id="IPR040449">
    <property type="entry name" value="Peptidase_S66_N"/>
</dbReference>
<dbReference type="PANTHER" id="PTHR30237:SF2">
    <property type="entry name" value="MUREIN TETRAPEPTIDE CARBOXYPEPTIDASE"/>
    <property type="match status" value="1"/>
</dbReference>
<dbReference type="GO" id="GO:0006508">
    <property type="term" value="P:proteolysis"/>
    <property type="evidence" value="ECO:0007669"/>
    <property type="project" value="UniProtKB-KW"/>
</dbReference>
<dbReference type="InterPro" id="IPR029062">
    <property type="entry name" value="Class_I_gatase-like"/>
</dbReference>
<evidence type="ECO:0000256" key="5">
    <source>
        <dbReference type="ARBA" id="ARBA00022825"/>
    </source>
</evidence>
<feature type="domain" description="LD-carboxypeptidase C-terminal" evidence="8">
    <location>
        <begin position="175"/>
        <end position="285"/>
    </location>
</feature>
<dbReference type="OrthoDB" id="9807329at2"/>
<dbReference type="InterPro" id="IPR040921">
    <property type="entry name" value="Peptidase_S66C"/>
</dbReference>
<dbReference type="InterPro" id="IPR027478">
    <property type="entry name" value="LdcA_N"/>
</dbReference>
<dbReference type="CDD" id="cd07025">
    <property type="entry name" value="Peptidase_S66"/>
    <property type="match status" value="1"/>
</dbReference>
<dbReference type="Pfam" id="PF02016">
    <property type="entry name" value="Peptidase_S66"/>
    <property type="match status" value="1"/>
</dbReference>
<keyword evidence="4 9" id="KW-0378">Hydrolase</keyword>
<dbReference type="KEGG" id="lcd:clem_08810"/>
<evidence type="ECO:0000256" key="4">
    <source>
        <dbReference type="ARBA" id="ARBA00022801"/>
    </source>
</evidence>
<comment type="similarity">
    <text evidence="1">Belongs to the peptidase S66 family.</text>
</comment>
<reference evidence="10" key="1">
    <citation type="submission" date="2016-07" db="EMBL/GenBank/DDBJ databases">
        <authorList>
            <person name="Florea S."/>
            <person name="Webb J.S."/>
            <person name="Jaromczyk J."/>
            <person name="Schardl C.L."/>
        </authorList>
    </citation>
    <scope>NUCLEOTIDE SEQUENCE [LARGE SCALE GENOMIC DNA]</scope>
    <source>
        <strain evidence="10">CDC-D5610</strain>
    </source>
</reference>
<organism evidence="9 10">
    <name type="scientific">Legionella clemsonensis</name>
    <dbReference type="NCBI Taxonomy" id="1867846"/>
    <lineage>
        <taxon>Bacteria</taxon>
        <taxon>Pseudomonadati</taxon>
        <taxon>Pseudomonadota</taxon>
        <taxon>Gammaproteobacteria</taxon>
        <taxon>Legionellales</taxon>
        <taxon>Legionellaceae</taxon>
        <taxon>Legionella</taxon>
    </lineage>
</organism>
<keyword evidence="2 9" id="KW-0121">Carboxypeptidase</keyword>
<dbReference type="SUPFAM" id="SSF52317">
    <property type="entry name" value="Class I glutamine amidotransferase-like"/>
    <property type="match status" value="1"/>
</dbReference>
<keyword evidence="3" id="KW-0645">Protease</keyword>
<evidence type="ECO:0000259" key="8">
    <source>
        <dbReference type="Pfam" id="PF17676"/>
    </source>
</evidence>
<dbReference type="AlphaFoldDB" id="A0A222P399"/>
<sequence length="298" mass="32499">MQKLPVLKEGDYVEIIAPASRCTDKHLITLKELLISWGLNCHIDDAIFGDDLLCANDDAHRFISLKKALESSQTKAIICARGGYGSLRLIPELTKLIRPESPKLFLGMSDITALLLFFERQWQWPSIHGALAVDKFSPESIEAVKALLFGLNETKLQGKPLNALAEKRITLNTSITGGNLSLVQASIGTNWQIDAKGKIVLLEEIAERGYRVDRMLTHLLQANVFNDAAAILFGDFIGGAEPDGSSLVQPVLERFAKACEVPVIQVPGIGHGFINFPVPLGTPVGLNLGQVIQLTIMP</sequence>
<dbReference type="InterPro" id="IPR003507">
    <property type="entry name" value="S66_fam"/>
</dbReference>
<dbReference type="EMBL" id="CP016397">
    <property type="protein sequence ID" value="ASQ46313.1"/>
    <property type="molecule type" value="Genomic_DNA"/>
</dbReference>
<proteinExistence type="inferred from homology"/>
<dbReference type="GO" id="GO:0008236">
    <property type="term" value="F:serine-type peptidase activity"/>
    <property type="evidence" value="ECO:0007669"/>
    <property type="project" value="UniProtKB-KW"/>
</dbReference>
<feature type="domain" description="LD-carboxypeptidase N-terminal" evidence="7">
    <location>
        <begin position="13"/>
        <end position="129"/>
    </location>
</feature>